<evidence type="ECO:0000313" key="2">
    <source>
        <dbReference type="Proteomes" id="UP000014974"/>
    </source>
</evidence>
<sequence length="46" mass="5309">MAYNLPESTLTLLKSGFFYVSGLGIYPTFSRDLGFKKTWENLPFEE</sequence>
<dbReference type="AlphaFoldDB" id="S7V6S9"/>
<protein>
    <submittedName>
        <fullName evidence="1">Uncharacterized protein</fullName>
    </submittedName>
</protein>
<comment type="caution">
    <text evidence="1">The sequence shown here is derived from an EMBL/GenBank/DDBJ whole genome shotgun (WGS) entry which is preliminary data.</text>
</comment>
<evidence type="ECO:0000313" key="1">
    <source>
        <dbReference type="EMBL" id="EPR65287.1"/>
    </source>
</evidence>
<dbReference type="Proteomes" id="UP000014974">
    <property type="component" value="Unassembled WGS sequence"/>
</dbReference>
<reference evidence="1 2" key="1">
    <citation type="journal article" date="2013" name="Genome Announc.">
        <title>Draft Genome Sequence of Cyclobacterium qasimii Strain M12-11BT, Isolated from Arctic Marine Sediment.</title>
        <authorList>
            <person name="Shivaji S."/>
            <person name="Ara S."/>
            <person name="Singh A."/>
            <person name="Kumar Pinnaka A."/>
        </authorList>
    </citation>
    <scope>NUCLEOTIDE SEQUENCE [LARGE SCALE GENOMIC DNA]</scope>
    <source>
        <strain evidence="1 2">M12-11B</strain>
    </source>
</reference>
<accession>S7V6S9</accession>
<dbReference type="EMBL" id="ATNM01000197">
    <property type="protein sequence ID" value="EPR65287.1"/>
    <property type="molecule type" value="Genomic_DNA"/>
</dbReference>
<organism evidence="1 2">
    <name type="scientific">Cyclobacterium qasimii M12-11B</name>
    <dbReference type="NCBI Taxonomy" id="641524"/>
    <lineage>
        <taxon>Bacteria</taxon>
        <taxon>Pseudomonadati</taxon>
        <taxon>Bacteroidota</taxon>
        <taxon>Cytophagia</taxon>
        <taxon>Cytophagales</taxon>
        <taxon>Cyclobacteriaceae</taxon>
        <taxon>Cyclobacterium</taxon>
    </lineage>
</organism>
<gene>
    <name evidence="1" type="ORF">ADICYQ_5820</name>
</gene>
<name>S7V6S9_9BACT</name>
<proteinExistence type="predicted"/>